<dbReference type="EMBL" id="CP014639">
    <property type="protein sequence ID" value="ANH78511.1"/>
    <property type="molecule type" value="Genomic_DNA"/>
</dbReference>
<dbReference type="PATRIC" id="fig|1806891.3.peg.330"/>
<feature type="compositionally biased region" description="Polar residues" evidence="1">
    <location>
        <begin position="1"/>
        <end position="25"/>
    </location>
</feature>
<feature type="compositionally biased region" description="Basic and acidic residues" evidence="1">
    <location>
        <begin position="43"/>
        <end position="69"/>
    </location>
</feature>
<organism evidence="2 3">
    <name type="scientific">Candidatus Chlamydia sanziniae</name>
    <dbReference type="NCBI Taxonomy" id="1806891"/>
    <lineage>
        <taxon>Bacteria</taxon>
        <taxon>Pseudomonadati</taxon>
        <taxon>Chlamydiota</taxon>
        <taxon>Chlamydiia</taxon>
        <taxon>Chlamydiales</taxon>
        <taxon>Chlamydiaceae</taxon>
        <taxon>Chlamydia/Chlamydophila group</taxon>
        <taxon>Chlamydia</taxon>
    </lineage>
</organism>
<feature type="region of interest" description="Disordered" evidence="1">
    <location>
        <begin position="248"/>
        <end position="280"/>
    </location>
</feature>
<dbReference type="Pfam" id="PF17458">
    <property type="entry name" value="DUF5421"/>
    <property type="match status" value="1"/>
</dbReference>
<accession>A0A1A9HVS4</accession>
<protein>
    <submittedName>
        <fullName evidence="2">Type III secretion protein</fullName>
    </submittedName>
</protein>
<proteinExistence type="predicted"/>
<dbReference type="InterPro" id="IPR035359">
    <property type="entry name" value="DUF5421"/>
</dbReference>
<gene>
    <name evidence="2" type="ORF">Cs308_0340</name>
</gene>
<feature type="region of interest" description="Disordered" evidence="1">
    <location>
        <begin position="1"/>
        <end position="84"/>
    </location>
</feature>
<evidence type="ECO:0000313" key="3">
    <source>
        <dbReference type="Proteomes" id="UP000078162"/>
    </source>
</evidence>
<dbReference type="AlphaFoldDB" id="A0A1A9HVS4"/>
<name>A0A1A9HVS4_9CHLA</name>
<dbReference type="RefSeq" id="WP_066481787.1">
    <property type="nucleotide sequence ID" value="NZ_CP014639.1"/>
</dbReference>
<dbReference type="STRING" id="1806891.Cs308_0340"/>
<keyword evidence="3" id="KW-1185">Reference proteome</keyword>
<evidence type="ECO:0000313" key="2">
    <source>
        <dbReference type="EMBL" id="ANH78511.1"/>
    </source>
</evidence>
<dbReference type="KEGG" id="csaz:Cs308_0340"/>
<evidence type="ECO:0000256" key="1">
    <source>
        <dbReference type="SAM" id="MobiDB-lite"/>
    </source>
</evidence>
<dbReference type="OrthoDB" id="17909at2"/>
<dbReference type="Proteomes" id="UP000078162">
    <property type="component" value="Chromosome"/>
</dbReference>
<reference evidence="3" key="1">
    <citation type="submission" date="2016-03" db="EMBL/GenBank/DDBJ databases">
        <title>Culture-independent genomics supports pathogen discovery for uncultivable bacteria within the genus Chlamydia.</title>
        <authorList>
            <person name="Taylor-Brown A."/>
            <person name="Bachmann N.L."/>
            <person name="Borel N."/>
            <person name="Polkinghorne A."/>
        </authorList>
    </citation>
    <scope>NUCLEOTIDE SEQUENCE [LARGE SCALE GENOMIC DNA]</scope>
    <source>
        <strain evidence="3">2742-308</strain>
    </source>
</reference>
<sequence>MELNKTSESLYSSCKTDNSVQNNATARPEDHRDVKVFSLEGKQQSRQERTSNKTSGRTETRGHEDKGIEDTSTASKEENLEEQSEKFFTCENPTAGMAFVDMATPLVVENSMEIAPIAVSSIDFQWVENLILTTVESMIISEVNGEQLVELVLDNNVFVPEVFAGTNLTLVQSGSELSIKFSNFMDATQMKDAAELVMNNPTQLSTLMSTLKQRQLTLSEFSVGSQVVQLPKLEEIQTPLHMIAATMRHQDEEKDQQDQREQQGEQRDQETTQKIKEVRL</sequence>